<proteinExistence type="predicted"/>
<evidence type="ECO:0000313" key="2">
    <source>
        <dbReference type="Proteomes" id="UP001183817"/>
    </source>
</evidence>
<dbReference type="InterPro" id="IPR023833">
    <property type="entry name" value="Signal_pept_SipW-depend-type"/>
</dbReference>
<keyword evidence="2" id="KW-1185">Reference proteome</keyword>
<evidence type="ECO:0000313" key="1">
    <source>
        <dbReference type="EMBL" id="MDR7358461.1"/>
    </source>
</evidence>
<sequence>MGTKTTLRMVAILGAATILALFTVQGTLAAWNQTETSTRQIVTGADFSLAVKASGATTQQLSVAGQTVTIPGVTGLLPGATRTTAVTLTNSSNAGSGTFRIRVDPGLPKATGALAPYLTTVLYMVQGADCSVIRVSTAVELGQGQSGTLCLTVALAANAPATLGGAVAGVGFNLNATQLQ</sequence>
<dbReference type="EMBL" id="JAVDYI010000001">
    <property type="protein sequence ID" value="MDR7358461.1"/>
    <property type="molecule type" value="Genomic_DNA"/>
</dbReference>
<dbReference type="NCBIfam" id="TIGR04088">
    <property type="entry name" value="cognate_SipW"/>
    <property type="match status" value="1"/>
</dbReference>
<name>A0ABU2BJH8_9MICC</name>
<gene>
    <name evidence="1" type="ORF">J2S64_002152</name>
</gene>
<accession>A0ABU2BJH8</accession>
<dbReference type="RefSeq" id="WP_310290277.1">
    <property type="nucleotide sequence ID" value="NZ_BAAAWO010000001.1"/>
</dbReference>
<reference evidence="1 2" key="1">
    <citation type="submission" date="2023-07" db="EMBL/GenBank/DDBJ databases">
        <title>Sequencing the genomes of 1000 actinobacteria strains.</title>
        <authorList>
            <person name="Klenk H.-P."/>
        </authorList>
    </citation>
    <scope>NUCLEOTIDE SEQUENCE [LARGE SCALE GENOMIC DNA]</scope>
    <source>
        <strain evidence="1 2">DSM 20167</strain>
    </source>
</reference>
<protein>
    <submittedName>
        <fullName evidence="1">Ribosomally synthesized peptide with SipW-like signal peptide</fullName>
    </submittedName>
</protein>
<organism evidence="1 2">
    <name type="scientific">Paeniglutamicibacter sulfureus</name>
    <dbReference type="NCBI Taxonomy" id="43666"/>
    <lineage>
        <taxon>Bacteria</taxon>
        <taxon>Bacillati</taxon>
        <taxon>Actinomycetota</taxon>
        <taxon>Actinomycetes</taxon>
        <taxon>Micrococcales</taxon>
        <taxon>Micrococcaceae</taxon>
        <taxon>Paeniglutamicibacter</taxon>
    </lineage>
</organism>
<comment type="caution">
    <text evidence="1">The sequence shown here is derived from an EMBL/GenBank/DDBJ whole genome shotgun (WGS) entry which is preliminary data.</text>
</comment>
<dbReference type="Proteomes" id="UP001183817">
    <property type="component" value="Unassembled WGS sequence"/>
</dbReference>